<gene>
    <name evidence="1" type="ORF">METZ01_LOCUS60613</name>
</gene>
<evidence type="ECO:0000313" key="1">
    <source>
        <dbReference type="EMBL" id="SVA07759.1"/>
    </source>
</evidence>
<organism evidence="1">
    <name type="scientific">marine metagenome</name>
    <dbReference type="NCBI Taxonomy" id="408172"/>
    <lineage>
        <taxon>unclassified sequences</taxon>
        <taxon>metagenomes</taxon>
        <taxon>ecological metagenomes</taxon>
    </lineage>
</organism>
<sequence>MKWVLLGDALPQRLIALLQQRDEVEKAGCRSLCDQQTLTQVRFHIQIGGDGIGKFDGVFGDVDSRGITAGERCQVLYQVHVFFVDLRDQVRATLALYFDQKAHPAHHMGYPLDDLFDLEPPLALGHDVHPPLVQYLRA</sequence>
<name>A0A381SWC4_9ZZZZ</name>
<dbReference type="AlphaFoldDB" id="A0A381SWC4"/>
<dbReference type="EMBL" id="UINC01003605">
    <property type="protein sequence ID" value="SVA07759.1"/>
    <property type="molecule type" value="Genomic_DNA"/>
</dbReference>
<accession>A0A381SWC4</accession>
<protein>
    <submittedName>
        <fullName evidence="1">Uncharacterized protein</fullName>
    </submittedName>
</protein>
<reference evidence="1" key="1">
    <citation type="submission" date="2018-05" db="EMBL/GenBank/DDBJ databases">
        <authorList>
            <person name="Lanie J.A."/>
            <person name="Ng W.-L."/>
            <person name="Kazmierczak K.M."/>
            <person name="Andrzejewski T.M."/>
            <person name="Davidsen T.M."/>
            <person name="Wayne K.J."/>
            <person name="Tettelin H."/>
            <person name="Glass J.I."/>
            <person name="Rusch D."/>
            <person name="Podicherti R."/>
            <person name="Tsui H.-C.T."/>
            <person name="Winkler M.E."/>
        </authorList>
    </citation>
    <scope>NUCLEOTIDE SEQUENCE</scope>
</reference>
<proteinExistence type="predicted"/>